<reference evidence="7" key="1">
    <citation type="submission" date="2022-08" db="EMBL/GenBank/DDBJ databases">
        <title>Genomic Encyclopedia of Type Strains, Phase V (KMG-V): Genome sequencing to study the core and pangenomes of soil and plant-associated prokaryotes.</title>
        <authorList>
            <person name="Whitman W."/>
        </authorList>
    </citation>
    <scope>NUCLEOTIDE SEQUENCE</scope>
    <source>
        <strain evidence="7">0</strain>
    </source>
</reference>
<comment type="subcellular location">
    <subcellularLocation>
        <location evidence="6">Cytoplasm</location>
    </subcellularLocation>
</comment>
<evidence type="ECO:0000256" key="6">
    <source>
        <dbReference type="HAMAP-Rule" id="MF_00735"/>
    </source>
</evidence>
<gene>
    <name evidence="6" type="primary">prmA</name>
    <name evidence="7" type="ORF">GGP71_001934</name>
</gene>
<dbReference type="HAMAP" id="MF_00735">
    <property type="entry name" value="Methyltr_PrmA"/>
    <property type="match status" value="1"/>
</dbReference>
<proteinExistence type="inferred from homology"/>
<dbReference type="GO" id="GO:0032259">
    <property type="term" value="P:methylation"/>
    <property type="evidence" value="ECO:0007669"/>
    <property type="project" value="UniProtKB-KW"/>
</dbReference>
<dbReference type="Proteomes" id="UP001155027">
    <property type="component" value="Unassembled WGS sequence"/>
</dbReference>
<dbReference type="SUPFAM" id="SSF53335">
    <property type="entry name" value="S-adenosyl-L-methionine-dependent methyltransferases"/>
    <property type="match status" value="1"/>
</dbReference>
<dbReference type="PANTHER" id="PTHR43648:SF1">
    <property type="entry name" value="ELECTRON TRANSFER FLAVOPROTEIN BETA SUBUNIT LYSINE METHYLTRANSFERASE"/>
    <property type="match status" value="1"/>
</dbReference>
<protein>
    <recommendedName>
        <fullName evidence="6">Ribosomal protein L11 methyltransferase</fullName>
        <shortName evidence="6">L11 Mtase</shortName>
        <ecNumber evidence="6">2.1.1.-</ecNumber>
    </recommendedName>
</protein>
<evidence type="ECO:0000313" key="8">
    <source>
        <dbReference type="Proteomes" id="UP001155027"/>
    </source>
</evidence>
<keyword evidence="3 6" id="KW-0489">Methyltransferase</keyword>
<keyword evidence="2 6" id="KW-0963">Cytoplasm</keyword>
<keyword evidence="7" id="KW-0687">Ribonucleoprotein</keyword>
<evidence type="ECO:0000313" key="7">
    <source>
        <dbReference type="EMBL" id="MCS3678006.1"/>
    </source>
</evidence>
<comment type="caution">
    <text evidence="7">The sequence shown here is derived from an EMBL/GenBank/DDBJ whole genome shotgun (WGS) entry which is preliminary data.</text>
</comment>
<evidence type="ECO:0000256" key="5">
    <source>
        <dbReference type="ARBA" id="ARBA00022691"/>
    </source>
</evidence>
<dbReference type="GO" id="GO:0005737">
    <property type="term" value="C:cytoplasm"/>
    <property type="evidence" value="ECO:0007669"/>
    <property type="project" value="UniProtKB-SubCell"/>
</dbReference>
<feature type="binding site" evidence="6">
    <location>
        <position position="148"/>
    </location>
    <ligand>
        <name>S-adenosyl-L-methionine</name>
        <dbReference type="ChEBI" id="CHEBI:59789"/>
    </ligand>
</feature>
<feature type="binding site" evidence="6">
    <location>
        <position position="127"/>
    </location>
    <ligand>
        <name>S-adenosyl-L-methionine</name>
        <dbReference type="ChEBI" id="CHEBI:59789"/>
    </ligand>
</feature>
<dbReference type="Gene3D" id="3.40.50.150">
    <property type="entry name" value="Vaccinia Virus protein VP39"/>
    <property type="match status" value="1"/>
</dbReference>
<sequence length="280" mass="29851">MDTIELTLTIPPVEHAPFLAELEEPATGFVQNDTELRAYVPAERWAAVDQKQLKARLATDGHPDALSIRPLKSKNWNAVWEDTLSPVQAGPFLVCPTSVAPPSARDDATVLRIDPEMSFGTGHHATTRLALRLLAEALAPGDRVLDVGTGTGVLAIAACRIGADAARGVDTNPDAVRNARENVRRNEETDCVTVQEGSVDVASGTQYDLVAANITRRVLLELMPALVARLAPGASLLLSGLLRPQSDDICDTTASHGLALDAEAAEEGWWAGRFARSPSP</sequence>
<dbReference type="AlphaFoldDB" id="A0A9X2Q798"/>
<dbReference type="InterPro" id="IPR050078">
    <property type="entry name" value="Ribosomal_L11_MeTrfase_PrmA"/>
</dbReference>
<comment type="function">
    <text evidence="6">Methylates ribosomal protein L11.</text>
</comment>
<comment type="catalytic activity">
    <reaction evidence="6">
        <text>L-lysyl-[protein] + 3 S-adenosyl-L-methionine = N(6),N(6),N(6)-trimethyl-L-lysyl-[protein] + 3 S-adenosyl-L-homocysteine + 3 H(+)</text>
        <dbReference type="Rhea" id="RHEA:54192"/>
        <dbReference type="Rhea" id="RHEA-COMP:9752"/>
        <dbReference type="Rhea" id="RHEA-COMP:13826"/>
        <dbReference type="ChEBI" id="CHEBI:15378"/>
        <dbReference type="ChEBI" id="CHEBI:29969"/>
        <dbReference type="ChEBI" id="CHEBI:57856"/>
        <dbReference type="ChEBI" id="CHEBI:59789"/>
        <dbReference type="ChEBI" id="CHEBI:61961"/>
    </reaction>
</comment>
<dbReference type="Pfam" id="PF06325">
    <property type="entry name" value="PrmA"/>
    <property type="match status" value="1"/>
</dbReference>
<evidence type="ECO:0000256" key="4">
    <source>
        <dbReference type="ARBA" id="ARBA00022679"/>
    </source>
</evidence>
<organism evidence="7 8">
    <name type="scientific">Salinibacter ruber</name>
    <dbReference type="NCBI Taxonomy" id="146919"/>
    <lineage>
        <taxon>Bacteria</taxon>
        <taxon>Pseudomonadati</taxon>
        <taxon>Rhodothermota</taxon>
        <taxon>Rhodothermia</taxon>
        <taxon>Rhodothermales</taxon>
        <taxon>Salinibacteraceae</taxon>
        <taxon>Salinibacter</taxon>
    </lineage>
</organism>
<accession>A0A9X2Q798</accession>
<dbReference type="RefSeq" id="WP_259080415.1">
    <property type="nucleotide sequence ID" value="NZ_JANUAU010000005.1"/>
</dbReference>
<feature type="binding site" evidence="6">
    <location>
        <position position="213"/>
    </location>
    <ligand>
        <name>S-adenosyl-L-methionine</name>
        <dbReference type="ChEBI" id="CHEBI:59789"/>
    </ligand>
</feature>
<evidence type="ECO:0000256" key="1">
    <source>
        <dbReference type="ARBA" id="ARBA00009741"/>
    </source>
</evidence>
<keyword evidence="4 6" id="KW-0808">Transferase</keyword>
<dbReference type="PANTHER" id="PTHR43648">
    <property type="entry name" value="ELECTRON TRANSFER FLAVOPROTEIN BETA SUBUNIT LYSINE METHYLTRANSFERASE"/>
    <property type="match status" value="1"/>
</dbReference>
<dbReference type="EC" id="2.1.1.-" evidence="6"/>
<dbReference type="NCBIfam" id="NF001785">
    <property type="entry name" value="PRK00517.2-2"/>
    <property type="match status" value="1"/>
</dbReference>
<name>A0A9X2Q798_9BACT</name>
<dbReference type="CDD" id="cd02440">
    <property type="entry name" value="AdoMet_MTases"/>
    <property type="match status" value="1"/>
</dbReference>
<dbReference type="EMBL" id="JANUAU010000005">
    <property type="protein sequence ID" value="MCS3678006.1"/>
    <property type="molecule type" value="Genomic_DNA"/>
</dbReference>
<feature type="binding site" evidence="6">
    <location>
        <position position="170"/>
    </location>
    <ligand>
        <name>S-adenosyl-L-methionine</name>
        <dbReference type="ChEBI" id="CHEBI:59789"/>
    </ligand>
</feature>
<keyword evidence="5 6" id="KW-0949">S-adenosyl-L-methionine</keyword>
<dbReference type="GO" id="GO:0008276">
    <property type="term" value="F:protein methyltransferase activity"/>
    <property type="evidence" value="ECO:0007669"/>
    <property type="project" value="UniProtKB-UniRule"/>
</dbReference>
<evidence type="ECO:0000256" key="3">
    <source>
        <dbReference type="ARBA" id="ARBA00022603"/>
    </source>
</evidence>
<dbReference type="InterPro" id="IPR029063">
    <property type="entry name" value="SAM-dependent_MTases_sf"/>
</dbReference>
<evidence type="ECO:0000256" key="2">
    <source>
        <dbReference type="ARBA" id="ARBA00022490"/>
    </source>
</evidence>
<dbReference type="GO" id="GO:0005840">
    <property type="term" value="C:ribosome"/>
    <property type="evidence" value="ECO:0007669"/>
    <property type="project" value="UniProtKB-KW"/>
</dbReference>
<keyword evidence="7" id="KW-0689">Ribosomal protein</keyword>
<comment type="similarity">
    <text evidence="1 6">Belongs to the methyltransferase superfamily. PrmA family.</text>
</comment>
<dbReference type="InterPro" id="IPR004498">
    <property type="entry name" value="Ribosomal_PrmA_MeTrfase"/>
</dbReference>